<proteinExistence type="inferred from homology"/>
<evidence type="ECO:0000256" key="1">
    <source>
        <dbReference type="ARBA" id="ARBA00006723"/>
    </source>
</evidence>
<organism evidence="4 5">
    <name type="scientific">Kaustia mangrovi</name>
    <dbReference type="NCBI Taxonomy" id="2593653"/>
    <lineage>
        <taxon>Bacteria</taxon>
        <taxon>Pseudomonadati</taxon>
        <taxon>Pseudomonadota</taxon>
        <taxon>Alphaproteobacteria</taxon>
        <taxon>Hyphomicrobiales</taxon>
        <taxon>Parvibaculaceae</taxon>
        <taxon>Kaustia</taxon>
    </lineage>
</organism>
<comment type="similarity">
    <text evidence="1">Belongs to the 4-oxalocrotonate tautomerase family.</text>
</comment>
<dbReference type="Gene3D" id="3.30.429.10">
    <property type="entry name" value="Macrophage Migration Inhibitory Factor"/>
    <property type="match status" value="1"/>
</dbReference>
<dbReference type="AlphaFoldDB" id="A0A7S8C5J2"/>
<keyword evidence="5" id="KW-1185">Reference proteome</keyword>
<sequence>MPLVDIQVIEGVFDADQKRRMIEEVTETMVGIEGEAMRGVTWVRLQEIASGEWAIGGKPMTAADVKGAQKRPA</sequence>
<protein>
    <submittedName>
        <fullName evidence="4">Tautomerase family protein</fullName>
    </submittedName>
</protein>
<reference evidence="4 5" key="1">
    <citation type="submission" date="2020-06" db="EMBL/GenBank/DDBJ databases">
        <title>Genome sequence of 2 isolates from Red Sea Mangroves.</title>
        <authorList>
            <person name="Sefrji F."/>
            <person name="Michoud G."/>
            <person name="Merlino G."/>
            <person name="Daffonchio D."/>
        </authorList>
    </citation>
    <scope>NUCLEOTIDE SEQUENCE [LARGE SCALE GENOMIC DNA]</scope>
    <source>
        <strain evidence="4 5">R1DC25</strain>
    </source>
</reference>
<dbReference type="Proteomes" id="UP000593594">
    <property type="component" value="Chromosome"/>
</dbReference>
<evidence type="ECO:0000313" key="5">
    <source>
        <dbReference type="Proteomes" id="UP000593594"/>
    </source>
</evidence>
<dbReference type="KEGG" id="kmn:HW532_14260"/>
<feature type="domain" description="4-oxalocrotonate tautomerase-like" evidence="3">
    <location>
        <begin position="2"/>
        <end position="62"/>
    </location>
</feature>
<name>A0A7S8C5J2_9HYPH</name>
<gene>
    <name evidence="4" type="ORF">HW532_14260</name>
</gene>
<dbReference type="PANTHER" id="PTHR35530:SF1">
    <property type="entry name" value="2-HYDROXYMUCONATE TAUTOMERASE"/>
    <property type="match status" value="1"/>
</dbReference>
<dbReference type="EMBL" id="CP058214">
    <property type="protein sequence ID" value="QPC43747.1"/>
    <property type="molecule type" value="Genomic_DNA"/>
</dbReference>
<evidence type="ECO:0000256" key="2">
    <source>
        <dbReference type="ARBA" id="ARBA00023235"/>
    </source>
</evidence>
<dbReference type="GO" id="GO:0016853">
    <property type="term" value="F:isomerase activity"/>
    <property type="evidence" value="ECO:0007669"/>
    <property type="project" value="UniProtKB-KW"/>
</dbReference>
<evidence type="ECO:0000259" key="3">
    <source>
        <dbReference type="Pfam" id="PF01361"/>
    </source>
</evidence>
<dbReference type="Pfam" id="PF01361">
    <property type="entry name" value="Tautomerase"/>
    <property type="match status" value="1"/>
</dbReference>
<dbReference type="InterPro" id="IPR014347">
    <property type="entry name" value="Tautomerase/MIF_sf"/>
</dbReference>
<dbReference type="InterPro" id="IPR004370">
    <property type="entry name" value="4-OT-like_dom"/>
</dbReference>
<dbReference type="RefSeq" id="WP_213161111.1">
    <property type="nucleotide sequence ID" value="NZ_CP058214.1"/>
</dbReference>
<keyword evidence="2" id="KW-0413">Isomerase</keyword>
<evidence type="ECO:0000313" key="4">
    <source>
        <dbReference type="EMBL" id="QPC43747.1"/>
    </source>
</evidence>
<accession>A0A7S8C5J2</accession>
<dbReference type="PANTHER" id="PTHR35530">
    <property type="entry name" value="TAUTOMERASE-RELATED"/>
    <property type="match status" value="1"/>
</dbReference>
<dbReference type="SUPFAM" id="SSF55331">
    <property type="entry name" value="Tautomerase/MIF"/>
    <property type="match status" value="1"/>
</dbReference>